<gene>
    <name evidence="3" type="ORF">B0T26DRAFT_819882</name>
</gene>
<dbReference type="InterPro" id="IPR055080">
    <property type="entry name" value="Gal80p-like_C"/>
</dbReference>
<dbReference type="GeneID" id="85330665"/>
<evidence type="ECO:0000259" key="1">
    <source>
        <dbReference type="Pfam" id="PF01408"/>
    </source>
</evidence>
<sequence>MAPPIKVGIVGLTGRSGVFEPGQWAVNAHLPPLVASPSYEIVALANSSVESARKSIAFHKLPPTTAAYGSGEDLAKDPNVDLVVVSIRAQKHFSPAKAAIEHGKDVFVEWPVGCSLAETEELARLAEQAGVETAVGLQARSGKVVAAVKKILADGTIGKVVSSHALGNASLVPVDTWWAGMEYYLDMSSGANEFHIYFGHFLDSFIDILGDFDTLQSTLTTQWPTVPIVDKAGKIVNPAYPRTVPDHTMVQGRLASGAAASLSFRHTKSSGDGTGIRWIIAGTEGEIAVTLPESLADISAQWQTSYPRAKVHVRVGRDEPVEVDLDAGFAAHDPAVLALDHTPLNTGLVYDAFAHSDRSRYADFASALRTRRLLERIAKAGGYP</sequence>
<dbReference type="Pfam" id="PF01408">
    <property type="entry name" value="GFO_IDH_MocA"/>
    <property type="match status" value="1"/>
</dbReference>
<evidence type="ECO:0000313" key="3">
    <source>
        <dbReference type="EMBL" id="KAK0734635.1"/>
    </source>
</evidence>
<comment type="caution">
    <text evidence="3">The sequence shown here is derived from an EMBL/GenBank/DDBJ whole genome shotgun (WGS) entry which is preliminary data.</text>
</comment>
<dbReference type="Pfam" id="PF22685">
    <property type="entry name" value="Gal80p_C-like"/>
    <property type="match status" value="1"/>
</dbReference>
<dbReference type="Gene3D" id="3.30.360.10">
    <property type="entry name" value="Dihydrodipicolinate Reductase, domain 2"/>
    <property type="match status" value="1"/>
</dbReference>
<name>A0AA40BI65_9PEZI</name>
<dbReference type="SUPFAM" id="SSF51735">
    <property type="entry name" value="NAD(P)-binding Rossmann-fold domains"/>
    <property type="match status" value="1"/>
</dbReference>
<dbReference type="PANTHER" id="PTHR43708:SF1">
    <property type="entry name" value="GALACTOSE_LACTOSE METABOLISM REGULATORY PROTEIN GAL80"/>
    <property type="match status" value="1"/>
</dbReference>
<feature type="domain" description="Gal80p-like C-terminal" evidence="2">
    <location>
        <begin position="145"/>
        <end position="289"/>
    </location>
</feature>
<dbReference type="Proteomes" id="UP001172101">
    <property type="component" value="Unassembled WGS sequence"/>
</dbReference>
<dbReference type="InterPro" id="IPR000683">
    <property type="entry name" value="Gfo/Idh/MocA-like_OxRdtase_N"/>
</dbReference>
<reference evidence="3" key="1">
    <citation type="submission" date="2023-06" db="EMBL/GenBank/DDBJ databases">
        <title>Genome-scale phylogeny and comparative genomics of the fungal order Sordariales.</title>
        <authorList>
            <consortium name="Lawrence Berkeley National Laboratory"/>
            <person name="Hensen N."/>
            <person name="Bonometti L."/>
            <person name="Westerberg I."/>
            <person name="Brannstrom I.O."/>
            <person name="Guillou S."/>
            <person name="Cros-Aarteil S."/>
            <person name="Calhoun S."/>
            <person name="Haridas S."/>
            <person name="Kuo A."/>
            <person name="Mondo S."/>
            <person name="Pangilinan J."/>
            <person name="Riley R."/>
            <person name="LaButti K."/>
            <person name="Andreopoulos B."/>
            <person name="Lipzen A."/>
            <person name="Chen C."/>
            <person name="Yanf M."/>
            <person name="Daum C."/>
            <person name="Ng V."/>
            <person name="Clum A."/>
            <person name="Steindorff A."/>
            <person name="Ohm R."/>
            <person name="Martin F."/>
            <person name="Silar P."/>
            <person name="Natvig D."/>
            <person name="Lalanne C."/>
            <person name="Gautier V."/>
            <person name="Ament-velasquez S.L."/>
            <person name="Kruys A."/>
            <person name="Hutchinson M.I."/>
            <person name="Powell A.J."/>
            <person name="Barry K."/>
            <person name="Miller A.N."/>
            <person name="Grigoriev I.V."/>
            <person name="Debuchy R."/>
            <person name="Gladieux P."/>
            <person name="Thoren M.H."/>
            <person name="Johannesson H."/>
        </authorList>
    </citation>
    <scope>NUCLEOTIDE SEQUENCE</scope>
    <source>
        <strain evidence="3">SMH2392-1A</strain>
    </source>
</reference>
<dbReference type="PANTHER" id="PTHR43708">
    <property type="entry name" value="CONSERVED EXPRESSED OXIDOREDUCTASE (EUROFUNG)"/>
    <property type="match status" value="1"/>
</dbReference>
<accession>A0AA40BI65</accession>
<dbReference type="RefSeq" id="XP_060303512.1">
    <property type="nucleotide sequence ID" value="XM_060447395.1"/>
</dbReference>
<organism evidence="3 4">
    <name type="scientific">Lasiosphaeria miniovina</name>
    <dbReference type="NCBI Taxonomy" id="1954250"/>
    <lineage>
        <taxon>Eukaryota</taxon>
        <taxon>Fungi</taxon>
        <taxon>Dikarya</taxon>
        <taxon>Ascomycota</taxon>
        <taxon>Pezizomycotina</taxon>
        <taxon>Sordariomycetes</taxon>
        <taxon>Sordariomycetidae</taxon>
        <taxon>Sordariales</taxon>
        <taxon>Lasiosphaeriaceae</taxon>
        <taxon>Lasiosphaeria</taxon>
    </lineage>
</organism>
<dbReference type="InterPro" id="IPR036291">
    <property type="entry name" value="NAD(P)-bd_dom_sf"/>
</dbReference>
<dbReference type="InterPro" id="IPR051317">
    <property type="entry name" value="Gfo/Idh/MocA_oxidoreduct"/>
</dbReference>
<keyword evidence="4" id="KW-1185">Reference proteome</keyword>
<dbReference type="GO" id="GO:0000166">
    <property type="term" value="F:nucleotide binding"/>
    <property type="evidence" value="ECO:0007669"/>
    <property type="project" value="InterPro"/>
</dbReference>
<evidence type="ECO:0000313" key="4">
    <source>
        <dbReference type="Proteomes" id="UP001172101"/>
    </source>
</evidence>
<evidence type="ECO:0000259" key="2">
    <source>
        <dbReference type="Pfam" id="PF22685"/>
    </source>
</evidence>
<dbReference type="Gene3D" id="3.40.50.720">
    <property type="entry name" value="NAD(P)-binding Rossmann-like Domain"/>
    <property type="match status" value="1"/>
</dbReference>
<protein>
    <submittedName>
        <fullName evidence="3">Oxidoreductase</fullName>
    </submittedName>
</protein>
<dbReference type="AlphaFoldDB" id="A0AA40BI65"/>
<feature type="domain" description="Gfo/Idh/MocA-like oxidoreductase N-terminal" evidence="1">
    <location>
        <begin position="5"/>
        <end position="136"/>
    </location>
</feature>
<proteinExistence type="predicted"/>
<dbReference type="SUPFAM" id="SSF55347">
    <property type="entry name" value="Glyceraldehyde-3-phosphate dehydrogenase-like, C-terminal domain"/>
    <property type="match status" value="1"/>
</dbReference>
<dbReference type="EMBL" id="JAUIRO010000001">
    <property type="protein sequence ID" value="KAK0734635.1"/>
    <property type="molecule type" value="Genomic_DNA"/>
</dbReference>